<dbReference type="HOGENOM" id="CLU_2609881_0_0_1"/>
<dbReference type="Gramene" id="OB06G16180.1">
    <property type="protein sequence ID" value="OB06G16180.1"/>
    <property type="gene ID" value="OB06G16180"/>
</dbReference>
<accession>J3MC74</accession>
<evidence type="ECO:0000313" key="2">
    <source>
        <dbReference type="Proteomes" id="UP000006038"/>
    </source>
</evidence>
<dbReference type="EnsemblPlants" id="OB06G16180.1">
    <property type="protein sequence ID" value="OB06G16180.1"/>
    <property type="gene ID" value="OB06G16180"/>
</dbReference>
<reference evidence="1" key="2">
    <citation type="submission" date="2013-04" db="UniProtKB">
        <authorList>
            <consortium name="EnsemblPlants"/>
        </authorList>
    </citation>
    <scope>IDENTIFICATION</scope>
</reference>
<evidence type="ECO:0000313" key="1">
    <source>
        <dbReference type="EnsemblPlants" id="OB06G16180.1"/>
    </source>
</evidence>
<organism evidence="1">
    <name type="scientific">Oryza brachyantha</name>
    <name type="common">malo sina</name>
    <dbReference type="NCBI Taxonomy" id="4533"/>
    <lineage>
        <taxon>Eukaryota</taxon>
        <taxon>Viridiplantae</taxon>
        <taxon>Streptophyta</taxon>
        <taxon>Embryophyta</taxon>
        <taxon>Tracheophyta</taxon>
        <taxon>Spermatophyta</taxon>
        <taxon>Magnoliopsida</taxon>
        <taxon>Liliopsida</taxon>
        <taxon>Poales</taxon>
        <taxon>Poaceae</taxon>
        <taxon>BOP clade</taxon>
        <taxon>Oryzoideae</taxon>
        <taxon>Oryzeae</taxon>
        <taxon>Oryzinae</taxon>
        <taxon>Oryza</taxon>
    </lineage>
</organism>
<reference evidence="1" key="1">
    <citation type="journal article" date="2013" name="Nat. Commun.">
        <title>Whole-genome sequencing of Oryza brachyantha reveals mechanisms underlying Oryza genome evolution.</title>
        <authorList>
            <person name="Chen J."/>
            <person name="Huang Q."/>
            <person name="Gao D."/>
            <person name="Wang J."/>
            <person name="Lang Y."/>
            <person name="Liu T."/>
            <person name="Li B."/>
            <person name="Bai Z."/>
            <person name="Luis Goicoechea J."/>
            <person name="Liang C."/>
            <person name="Chen C."/>
            <person name="Zhang W."/>
            <person name="Sun S."/>
            <person name="Liao Y."/>
            <person name="Zhang X."/>
            <person name="Yang L."/>
            <person name="Song C."/>
            <person name="Wang M."/>
            <person name="Shi J."/>
            <person name="Liu G."/>
            <person name="Liu J."/>
            <person name="Zhou H."/>
            <person name="Zhou W."/>
            <person name="Yu Q."/>
            <person name="An N."/>
            <person name="Chen Y."/>
            <person name="Cai Q."/>
            <person name="Wang B."/>
            <person name="Liu B."/>
            <person name="Min J."/>
            <person name="Huang Y."/>
            <person name="Wu H."/>
            <person name="Li Z."/>
            <person name="Zhang Y."/>
            <person name="Yin Y."/>
            <person name="Song W."/>
            <person name="Jiang J."/>
            <person name="Jackson S.A."/>
            <person name="Wing R.A."/>
            <person name="Wang J."/>
            <person name="Chen M."/>
        </authorList>
    </citation>
    <scope>NUCLEOTIDE SEQUENCE [LARGE SCALE GENOMIC DNA]</scope>
    <source>
        <strain evidence="1">cv. IRGC 101232</strain>
    </source>
</reference>
<protein>
    <submittedName>
        <fullName evidence="1">Uncharacterized protein</fullName>
    </submittedName>
</protein>
<dbReference type="AlphaFoldDB" id="J3MC74"/>
<keyword evidence="2" id="KW-1185">Reference proteome</keyword>
<dbReference type="Proteomes" id="UP000006038">
    <property type="component" value="Chromosome 6"/>
</dbReference>
<sequence>MVKYCNKKYQTSYVMKRREYMPKGLKNEREISREKKFCIIYNRLLLETTRHFLHPKRQNTQISSCRHLNCLFNFFSAVI</sequence>
<proteinExistence type="predicted"/>
<name>J3MC74_ORYBR</name>